<evidence type="ECO:0000256" key="3">
    <source>
        <dbReference type="ARBA" id="ARBA00004894"/>
    </source>
</evidence>
<dbReference type="InterPro" id="IPR012675">
    <property type="entry name" value="Beta-grasp_dom_sf"/>
</dbReference>
<dbReference type="GO" id="GO:0051539">
    <property type="term" value="F:4 iron, 4 sulfur cluster binding"/>
    <property type="evidence" value="ECO:0007669"/>
    <property type="project" value="UniProtKB-KW"/>
</dbReference>
<organism evidence="13 14">
    <name type="scientific">Chlorobium phaeobacteroides (strain DSM 266 / SMG 266 / 2430)</name>
    <dbReference type="NCBI Taxonomy" id="290317"/>
    <lineage>
        <taxon>Bacteria</taxon>
        <taxon>Pseudomonadati</taxon>
        <taxon>Chlorobiota</taxon>
        <taxon>Chlorobiia</taxon>
        <taxon>Chlorobiales</taxon>
        <taxon>Chlorobiaceae</taxon>
        <taxon>Chlorobium/Pelodictyon group</taxon>
        <taxon>Chlorobium</taxon>
    </lineage>
</organism>
<comment type="cofactor">
    <cofactor evidence="1">
        <name>[3Fe-4S] cluster</name>
        <dbReference type="ChEBI" id="CHEBI:21137"/>
    </cofactor>
</comment>
<sequence length="356" mass="40851">MNSRKEPINSMHMTGAAEQHKEEKRDITFRVFRFNPQVDIKPYFDDYTIPVERGITVLRALNYIKEHVDPTVSYRAFCQAGICGSCGMRVNGISKLACTTQVWDELDRCKEPGILRVEPLRNMPPIKDLIVDMDPLVDKMKHYMNWVDSSMPESEMGKKEFLVSEDEFLKYDKATDCILCASCVSECTILRAHKEYVSPAVLLKSYRMNVDSRDSIHDTRLAELVKDHGVWDCTHCYRCQETCVKSIPIMDAIHGIRENALEVRGTKDTSGAKHAEAFMDDIAKKGKLVEATLPFRTNGVLWTLQNLLPMAVKMIMKRRTPPPPPMVKPSKGIKAFREEFREMTEHVKDDHQTHNK</sequence>
<comment type="cofactor">
    <cofactor evidence="11">
        <name>[2Fe-2S] cluster</name>
        <dbReference type="ChEBI" id="CHEBI:190135"/>
    </cofactor>
</comment>
<keyword evidence="9" id="KW-0408">Iron</keyword>
<dbReference type="SUPFAM" id="SSF54292">
    <property type="entry name" value="2Fe-2S ferredoxin-like"/>
    <property type="match status" value="1"/>
</dbReference>
<dbReference type="Proteomes" id="UP000008701">
    <property type="component" value="Chromosome"/>
</dbReference>
<dbReference type="Pfam" id="PF13183">
    <property type="entry name" value="Fer4_8"/>
    <property type="match status" value="1"/>
</dbReference>
<evidence type="ECO:0000256" key="1">
    <source>
        <dbReference type="ARBA" id="ARBA00001927"/>
    </source>
</evidence>
<keyword evidence="14" id="KW-1185">Reference proteome</keyword>
<evidence type="ECO:0000256" key="8">
    <source>
        <dbReference type="ARBA" id="ARBA00023002"/>
    </source>
</evidence>
<dbReference type="InterPro" id="IPR009051">
    <property type="entry name" value="Helical_ferredxn"/>
</dbReference>
<keyword evidence="7" id="KW-0479">Metal-binding</keyword>
<name>A1BCW6_CHLPD</name>
<dbReference type="InterPro" id="IPR025192">
    <property type="entry name" value="Succ_DH/fum_Rdtase_N"/>
</dbReference>
<dbReference type="HOGENOM" id="CLU_044838_3_1_10"/>
<dbReference type="PANTHER" id="PTHR11921">
    <property type="entry name" value="SUCCINATE DEHYDROGENASE IRON-SULFUR PROTEIN"/>
    <property type="match status" value="1"/>
</dbReference>
<accession>A1BCW6</accession>
<dbReference type="Gene3D" id="3.10.20.30">
    <property type="match status" value="1"/>
</dbReference>
<protein>
    <submittedName>
        <fullName evidence="13">Succinate dehydrogenase subunit B</fullName>
        <ecNumber evidence="13">1.3.5.1</ecNumber>
    </submittedName>
</protein>
<dbReference type="EC" id="1.3.5.1" evidence="13"/>
<comment type="pathway">
    <text evidence="3">Carbohydrate metabolism; tricarboxylic acid cycle; fumarate from succinate (bacterial route): step 1/1.</text>
</comment>
<comment type="similarity">
    <text evidence="4">Belongs to the succinate dehydrogenase/fumarate reductase iron-sulfur protein family.</text>
</comment>
<dbReference type="PROSITE" id="PS00197">
    <property type="entry name" value="2FE2S_FER_1"/>
    <property type="match status" value="1"/>
</dbReference>
<keyword evidence="5" id="KW-0004">4Fe-4S</keyword>
<feature type="domain" description="2Fe-2S ferredoxin-type" evidence="12">
    <location>
        <begin position="36"/>
        <end position="123"/>
    </location>
</feature>
<evidence type="ECO:0000313" key="14">
    <source>
        <dbReference type="Proteomes" id="UP000008701"/>
    </source>
</evidence>
<dbReference type="EMBL" id="CP000492">
    <property type="protein sequence ID" value="ABL64243.1"/>
    <property type="molecule type" value="Genomic_DNA"/>
</dbReference>
<evidence type="ECO:0000256" key="5">
    <source>
        <dbReference type="ARBA" id="ARBA00022485"/>
    </source>
</evidence>
<evidence type="ECO:0000256" key="10">
    <source>
        <dbReference type="ARBA" id="ARBA00023014"/>
    </source>
</evidence>
<keyword evidence="8 13" id="KW-0560">Oxidoreductase</keyword>
<gene>
    <name evidence="13" type="ordered locus">Cpha266_0176</name>
</gene>
<keyword evidence="10" id="KW-0411">Iron-sulfur</keyword>
<evidence type="ECO:0000256" key="2">
    <source>
        <dbReference type="ARBA" id="ARBA00001966"/>
    </source>
</evidence>
<dbReference type="InterPro" id="IPR001041">
    <property type="entry name" value="2Fe-2S_ferredoxin-type"/>
</dbReference>
<dbReference type="InterPro" id="IPR017896">
    <property type="entry name" value="4Fe4S_Fe-S-bd"/>
</dbReference>
<comment type="cofactor">
    <cofactor evidence="2">
        <name>[4Fe-4S] cluster</name>
        <dbReference type="ChEBI" id="CHEBI:49883"/>
    </cofactor>
</comment>
<dbReference type="AlphaFoldDB" id="A1BCW6"/>
<dbReference type="GO" id="GO:0022904">
    <property type="term" value="P:respiratory electron transport chain"/>
    <property type="evidence" value="ECO:0007669"/>
    <property type="project" value="TreeGrafter"/>
</dbReference>
<dbReference type="InterPro" id="IPR050573">
    <property type="entry name" value="SDH/FRD_Iron-Sulfur"/>
</dbReference>
<dbReference type="PROSITE" id="PS51085">
    <property type="entry name" value="2FE2S_FER_2"/>
    <property type="match status" value="1"/>
</dbReference>
<dbReference type="NCBIfam" id="TIGR00384">
    <property type="entry name" value="dhsB"/>
    <property type="match status" value="1"/>
</dbReference>
<keyword evidence="6" id="KW-0001">2Fe-2S</keyword>
<dbReference type="eggNOG" id="COG0479">
    <property type="taxonomic scope" value="Bacteria"/>
</dbReference>
<evidence type="ECO:0000256" key="6">
    <source>
        <dbReference type="ARBA" id="ARBA00022714"/>
    </source>
</evidence>
<dbReference type="Gene3D" id="1.10.1060.10">
    <property type="entry name" value="Alpha-helical ferredoxin"/>
    <property type="match status" value="1"/>
</dbReference>
<dbReference type="STRING" id="290317.Cpha266_0176"/>
<evidence type="ECO:0000256" key="11">
    <source>
        <dbReference type="ARBA" id="ARBA00034078"/>
    </source>
</evidence>
<dbReference type="GO" id="GO:0051537">
    <property type="term" value="F:2 iron, 2 sulfur cluster binding"/>
    <property type="evidence" value="ECO:0007669"/>
    <property type="project" value="UniProtKB-KW"/>
</dbReference>
<reference evidence="13 14" key="1">
    <citation type="submission" date="2006-12" db="EMBL/GenBank/DDBJ databases">
        <title>Complete sequence of Chlorobium phaeobacteroides DSM 266.</title>
        <authorList>
            <consortium name="US DOE Joint Genome Institute"/>
            <person name="Copeland A."/>
            <person name="Lucas S."/>
            <person name="Lapidus A."/>
            <person name="Barry K."/>
            <person name="Detter J.C."/>
            <person name="Glavina del Rio T."/>
            <person name="Hammon N."/>
            <person name="Israni S."/>
            <person name="Pitluck S."/>
            <person name="Goltsman E."/>
            <person name="Schmutz J."/>
            <person name="Larimer F."/>
            <person name="Land M."/>
            <person name="Hauser L."/>
            <person name="Mikhailova N."/>
            <person name="Li T."/>
            <person name="Overmann J."/>
            <person name="Bryant D.A."/>
            <person name="Richardson P."/>
        </authorList>
    </citation>
    <scope>NUCLEOTIDE SEQUENCE [LARGE SCALE GENOMIC DNA]</scope>
    <source>
        <strain evidence="13 14">DSM 266</strain>
    </source>
</reference>
<evidence type="ECO:0000313" key="13">
    <source>
        <dbReference type="EMBL" id="ABL64243.1"/>
    </source>
</evidence>
<dbReference type="InterPro" id="IPR004489">
    <property type="entry name" value="Succ_DH/fum_Rdtase_Fe-S"/>
</dbReference>
<dbReference type="InterPro" id="IPR006058">
    <property type="entry name" value="2Fe2S_fd_BS"/>
</dbReference>
<dbReference type="GO" id="GO:0046872">
    <property type="term" value="F:metal ion binding"/>
    <property type="evidence" value="ECO:0007669"/>
    <property type="project" value="UniProtKB-KW"/>
</dbReference>
<dbReference type="GO" id="GO:0009055">
    <property type="term" value="F:electron transfer activity"/>
    <property type="evidence" value="ECO:0007669"/>
    <property type="project" value="InterPro"/>
</dbReference>
<dbReference type="KEGG" id="cph:Cpha266_0176"/>
<evidence type="ECO:0000256" key="7">
    <source>
        <dbReference type="ARBA" id="ARBA00022723"/>
    </source>
</evidence>
<dbReference type="Pfam" id="PF13085">
    <property type="entry name" value="Fer2_3"/>
    <property type="match status" value="1"/>
</dbReference>
<dbReference type="CDD" id="cd00207">
    <property type="entry name" value="fer2"/>
    <property type="match status" value="1"/>
</dbReference>
<dbReference type="SUPFAM" id="SSF46548">
    <property type="entry name" value="alpha-helical ferredoxin"/>
    <property type="match status" value="1"/>
</dbReference>
<proteinExistence type="inferred from homology"/>
<evidence type="ECO:0000259" key="12">
    <source>
        <dbReference type="PROSITE" id="PS51085"/>
    </source>
</evidence>
<dbReference type="InterPro" id="IPR036010">
    <property type="entry name" value="2Fe-2S_ferredoxin-like_sf"/>
</dbReference>
<evidence type="ECO:0000256" key="4">
    <source>
        <dbReference type="ARBA" id="ARBA00009433"/>
    </source>
</evidence>
<evidence type="ECO:0000256" key="9">
    <source>
        <dbReference type="ARBA" id="ARBA00023004"/>
    </source>
</evidence>
<dbReference type="GO" id="GO:0008177">
    <property type="term" value="F:succinate dehydrogenase (quinone) activity"/>
    <property type="evidence" value="ECO:0007669"/>
    <property type="project" value="UniProtKB-EC"/>
</dbReference>
<dbReference type="GO" id="GO:0006099">
    <property type="term" value="P:tricarboxylic acid cycle"/>
    <property type="evidence" value="ECO:0007669"/>
    <property type="project" value="InterPro"/>
</dbReference>
<dbReference type="PANTHER" id="PTHR11921:SF29">
    <property type="entry name" value="SUCCINATE DEHYDROGENASE [UBIQUINONE] IRON-SULFUR SUBUNIT, MITOCHONDRIAL"/>
    <property type="match status" value="1"/>
</dbReference>